<dbReference type="AlphaFoldDB" id="A0A024Q954"/>
<gene>
    <name evidence="2" type="primary">fryA</name>
    <name evidence="2" type="ORF">BN990_00721</name>
</gene>
<dbReference type="OrthoDB" id="370976at2"/>
<comment type="caution">
    <text evidence="2">The sequence shown here is derived from an EMBL/GenBank/DDBJ whole genome shotgun (WGS) entry which is preliminary data.</text>
</comment>
<dbReference type="PANTHER" id="PTHR47738">
    <property type="entry name" value="PTS SYSTEM FRUCTOSE-LIKE EIIA COMPONENT-RELATED"/>
    <property type="match status" value="1"/>
</dbReference>
<name>A0A024Q954_9BACI</name>
<dbReference type="Proteomes" id="UP000028875">
    <property type="component" value="Unassembled WGS sequence"/>
</dbReference>
<dbReference type="CDD" id="cd00211">
    <property type="entry name" value="PTS_IIA_fru"/>
    <property type="match status" value="1"/>
</dbReference>
<proteinExistence type="predicted"/>
<reference evidence="3" key="2">
    <citation type="submission" date="2014-05" db="EMBL/GenBank/DDBJ databases">
        <title>Draft genome sequence of Virgibacillus massiliensis Vm-5.</title>
        <authorList>
            <person name="Khelaifia S."/>
            <person name="Croce O."/>
            <person name="Lagier J.C."/>
            <person name="Raoult D."/>
        </authorList>
    </citation>
    <scope>NUCLEOTIDE SEQUENCE [LARGE SCALE GENOMIC DNA]</scope>
    <source>
        <strain evidence="3">Vm-5</strain>
    </source>
</reference>
<reference evidence="2 3" key="1">
    <citation type="submission" date="2014-03" db="EMBL/GenBank/DDBJ databases">
        <authorList>
            <person name="Urmite Genomes U."/>
        </authorList>
    </citation>
    <scope>NUCLEOTIDE SEQUENCE [LARGE SCALE GENOMIC DNA]</scope>
    <source>
        <strain evidence="2 3">Vm-5</strain>
    </source>
</reference>
<dbReference type="InterPro" id="IPR002178">
    <property type="entry name" value="PTS_EIIA_type-2_dom"/>
</dbReference>
<dbReference type="PROSITE" id="PS51094">
    <property type="entry name" value="PTS_EIIA_TYPE_2"/>
    <property type="match status" value="1"/>
</dbReference>
<protein>
    <submittedName>
        <fullName evidence="2">Multiphosphoryl transfer protein 1</fullName>
    </submittedName>
</protein>
<organism evidence="2 3">
    <name type="scientific">Virgibacillus massiliensis</name>
    <dbReference type="NCBI Taxonomy" id="1462526"/>
    <lineage>
        <taxon>Bacteria</taxon>
        <taxon>Bacillati</taxon>
        <taxon>Bacillota</taxon>
        <taxon>Bacilli</taxon>
        <taxon>Bacillales</taxon>
        <taxon>Bacillaceae</taxon>
        <taxon>Virgibacillus</taxon>
    </lineage>
</organism>
<feature type="domain" description="PTS EIIA type-2" evidence="1">
    <location>
        <begin position="4"/>
        <end position="151"/>
    </location>
</feature>
<dbReference type="RefSeq" id="WP_021289666.1">
    <property type="nucleotide sequence ID" value="NZ_BNER01000001.1"/>
</dbReference>
<evidence type="ECO:0000313" key="2">
    <source>
        <dbReference type="EMBL" id="CDQ38451.1"/>
    </source>
</evidence>
<evidence type="ECO:0000313" key="3">
    <source>
        <dbReference type="Proteomes" id="UP000028875"/>
    </source>
</evidence>
<dbReference type="PANTHER" id="PTHR47738:SF3">
    <property type="entry name" value="PHOSPHOTRANSFERASE SYSTEM MANNITOL_FRUCTOSE-SPECIFIC IIA DOMAIN CONTAINING PROTEIN"/>
    <property type="match status" value="1"/>
</dbReference>
<sequence>MTELYYDQSIIQVDLDVTSNQEALENMAATMAEKGFVTESFKDALINREAAFPTGLPTQGVSVAIPHTDIEHVIKKSISVAILKKPVEFGIMGDLDSTTPVKIIFLLAMDETHAQLVLLQQLMQVFQNEEQLTYLANQKDKQNIKRFLEEELGFTLKGGE</sequence>
<dbReference type="eggNOG" id="COG1762">
    <property type="taxonomic scope" value="Bacteria"/>
</dbReference>
<dbReference type="STRING" id="1462526.BN990_00721"/>
<dbReference type="InterPro" id="IPR051541">
    <property type="entry name" value="PTS_SugarTrans_NitroReg"/>
</dbReference>
<dbReference type="SUPFAM" id="SSF55804">
    <property type="entry name" value="Phoshotransferase/anion transport protein"/>
    <property type="match status" value="1"/>
</dbReference>
<accession>A0A024Q954</accession>
<dbReference type="Gene3D" id="3.40.930.10">
    <property type="entry name" value="Mannitol-specific EII, Chain A"/>
    <property type="match status" value="1"/>
</dbReference>
<keyword evidence="3" id="KW-1185">Reference proteome</keyword>
<dbReference type="EMBL" id="CCDP010000001">
    <property type="protein sequence ID" value="CDQ38451.1"/>
    <property type="molecule type" value="Genomic_DNA"/>
</dbReference>
<dbReference type="InterPro" id="IPR016152">
    <property type="entry name" value="PTrfase/Anion_transptr"/>
</dbReference>
<evidence type="ECO:0000259" key="1">
    <source>
        <dbReference type="PROSITE" id="PS51094"/>
    </source>
</evidence>
<dbReference type="Pfam" id="PF00359">
    <property type="entry name" value="PTS_EIIA_2"/>
    <property type="match status" value="1"/>
</dbReference>